<dbReference type="Proteomes" id="UP001430306">
    <property type="component" value="Unassembled WGS sequence"/>
</dbReference>
<feature type="signal peptide" evidence="1">
    <location>
        <begin position="1"/>
        <end position="25"/>
    </location>
</feature>
<evidence type="ECO:0000313" key="3">
    <source>
        <dbReference type="Proteomes" id="UP001430306"/>
    </source>
</evidence>
<dbReference type="RefSeq" id="WP_230273241.1">
    <property type="nucleotide sequence ID" value="NZ_JAJKFW010000020.1"/>
</dbReference>
<accession>A0ABS8NFW3</accession>
<feature type="chain" id="PRO_5046426918" evidence="1">
    <location>
        <begin position="26"/>
        <end position="300"/>
    </location>
</feature>
<comment type="caution">
    <text evidence="2">The sequence shown here is derived from an EMBL/GenBank/DDBJ whole genome shotgun (WGS) entry which is preliminary data.</text>
</comment>
<name>A0ABS8NFW3_9BACT</name>
<dbReference type="EMBL" id="JAJKFW010000020">
    <property type="protein sequence ID" value="MCC9642434.1"/>
    <property type="molecule type" value="Genomic_DNA"/>
</dbReference>
<evidence type="ECO:0000313" key="2">
    <source>
        <dbReference type="EMBL" id="MCC9642434.1"/>
    </source>
</evidence>
<keyword evidence="1" id="KW-0732">Signal</keyword>
<protein>
    <submittedName>
        <fullName evidence="2">Uncharacterized protein</fullName>
    </submittedName>
</protein>
<organism evidence="2 3">
    <name type="scientific">Rhodopirellula halodulae</name>
    <dbReference type="NCBI Taxonomy" id="2894198"/>
    <lineage>
        <taxon>Bacteria</taxon>
        <taxon>Pseudomonadati</taxon>
        <taxon>Planctomycetota</taxon>
        <taxon>Planctomycetia</taxon>
        <taxon>Pirellulales</taxon>
        <taxon>Pirellulaceae</taxon>
        <taxon>Rhodopirellula</taxon>
    </lineage>
</organism>
<reference evidence="2" key="1">
    <citation type="submission" date="2021-11" db="EMBL/GenBank/DDBJ databases">
        <title>Genome sequence.</title>
        <authorList>
            <person name="Sun Q."/>
        </authorList>
    </citation>
    <scope>NUCLEOTIDE SEQUENCE</scope>
    <source>
        <strain evidence="2">JC740</strain>
    </source>
</reference>
<gene>
    <name evidence="2" type="ORF">LOC71_09125</name>
</gene>
<proteinExistence type="predicted"/>
<sequence>MNLQASARHLVSVLLLITAPLMAVATSAAPPIAVTPIAVTPIAVADEGQMQAARWRKQQLATVASRMEQAETDEQRLEFAARQSWLRRWSPGEMPSAPKSAPDESELVMEPLLKALERPANISKENWKRLISLQSSLHAIDTDDERKENLRQIIPLAKKYERELTTALTDEQLRFPSTTGWVLAHARYRLGRALAYRELPTVREAWPIAEPILYEQSLMAAHDSLLKLTGESRTEFILLDDRMLRRSGAKGRALELLEANKAFIDPKWYLKKRRDLLQELGWDPPYQEAATHFTQAGYVD</sequence>
<evidence type="ECO:0000256" key="1">
    <source>
        <dbReference type="SAM" id="SignalP"/>
    </source>
</evidence>
<keyword evidence="3" id="KW-1185">Reference proteome</keyword>